<dbReference type="Proteomes" id="UP001605036">
    <property type="component" value="Unassembled WGS sequence"/>
</dbReference>
<protein>
    <submittedName>
        <fullName evidence="1">Uncharacterized protein</fullName>
    </submittedName>
</protein>
<accession>A0ABD1YB07</accession>
<gene>
    <name evidence="1" type="ORF">R1flu_008191</name>
</gene>
<name>A0ABD1YB07_9MARC</name>
<dbReference type="AlphaFoldDB" id="A0ABD1YB07"/>
<comment type="caution">
    <text evidence="1">The sequence shown here is derived from an EMBL/GenBank/DDBJ whole genome shotgun (WGS) entry which is preliminary data.</text>
</comment>
<evidence type="ECO:0000313" key="1">
    <source>
        <dbReference type="EMBL" id="KAL2623946.1"/>
    </source>
</evidence>
<sequence>MLRSPFAKATTSVCTLQLERVRSNVIGDMNAAARSSFFKRNSASARLASRSITSELSELTIGGARDFLLLLSNSLEHVLFDRLVGKRLPEARYSRFVFAGYGCTQWGSYSLGGSVGCSR</sequence>
<organism evidence="1 2">
    <name type="scientific">Riccia fluitans</name>
    <dbReference type="NCBI Taxonomy" id="41844"/>
    <lineage>
        <taxon>Eukaryota</taxon>
        <taxon>Viridiplantae</taxon>
        <taxon>Streptophyta</taxon>
        <taxon>Embryophyta</taxon>
        <taxon>Marchantiophyta</taxon>
        <taxon>Marchantiopsida</taxon>
        <taxon>Marchantiidae</taxon>
        <taxon>Marchantiales</taxon>
        <taxon>Ricciaceae</taxon>
        <taxon>Riccia</taxon>
    </lineage>
</organism>
<keyword evidence="2" id="KW-1185">Reference proteome</keyword>
<proteinExistence type="predicted"/>
<dbReference type="EMBL" id="JBHFFA010000005">
    <property type="protein sequence ID" value="KAL2623946.1"/>
    <property type="molecule type" value="Genomic_DNA"/>
</dbReference>
<evidence type="ECO:0000313" key="2">
    <source>
        <dbReference type="Proteomes" id="UP001605036"/>
    </source>
</evidence>
<reference evidence="1 2" key="1">
    <citation type="submission" date="2024-09" db="EMBL/GenBank/DDBJ databases">
        <title>Chromosome-scale assembly of Riccia fluitans.</title>
        <authorList>
            <person name="Paukszto L."/>
            <person name="Sawicki J."/>
            <person name="Karawczyk K."/>
            <person name="Piernik-Szablinska J."/>
            <person name="Szczecinska M."/>
            <person name="Mazdziarz M."/>
        </authorList>
    </citation>
    <scope>NUCLEOTIDE SEQUENCE [LARGE SCALE GENOMIC DNA]</scope>
    <source>
        <strain evidence="1">Rf_01</strain>
        <tissue evidence="1">Aerial parts of the thallus</tissue>
    </source>
</reference>